<keyword evidence="7" id="KW-0418">Kinase</keyword>
<evidence type="ECO:0000256" key="7">
    <source>
        <dbReference type="ARBA" id="ARBA00022777"/>
    </source>
</evidence>
<feature type="compositionally biased region" description="Gly residues" evidence="10">
    <location>
        <begin position="914"/>
        <end position="924"/>
    </location>
</feature>
<dbReference type="Gene3D" id="6.10.340.10">
    <property type="match status" value="1"/>
</dbReference>
<feature type="compositionally biased region" description="Basic and acidic residues" evidence="10">
    <location>
        <begin position="881"/>
        <end position="890"/>
    </location>
</feature>
<evidence type="ECO:0000256" key="4">
    <source>
        <dbReference type="ARBA" id="ARBA00022553"/>
    </source>
</evidence>
<evidence type="ECO:0000256" key="11">
    <source>
        <dbReference type="SAM" id="Phobius"/>
    </source>
</evidence>
<evidence type="ECO:0000256" key="3">
    <source>
        <dbReference type="ARBA" id="ARBA00012438"/>
    </source>
</evidence>
<proteinExistence type="predicted"/>
<keyword evidence="9" id="KW-0902">Two-component regulatory system</keyword>
<evidence type="ECO:0000256" key="1">
    <source>
        <dbReference type="ARBA" id="ARBA00000085"/>
    </source>
</evidence>
<dbReference type="InterPro" id="IPR036890">
    <property type="entry name" value="HATPase_C_sf"/>
</dbReference>
<comment type="catalytic activity">
    <reaction evidence="1">
        <text>ATP + protein L-histidine = ADP + protein N-phospho-L-histidine.</text>
        <dbReference type="EC" id="2.7.13.3"/>
    </reaction>
</comment>
<evidence type="ECO:0000256" key="9">
    <source>
        <dbReference type="ARBA" id="ARBA00023012"/>
    </source>
</evidence>
<keyword evidence="14" id="KW-1185">Reference proteome</keyword>
<dbReference type="InterPro" id="IPR003594">
    <property type="entry name" value="HATPase_dom"/>
</dbReference>
<dbReference type="PANTHER" id="PTHR45436:SF5">
    <property type="entry name" value="SENSOR HISTIDINE KINASE TRCS"/>
    <property type="match status" value="1"/>
</dbReference>
<dbReference type="PROSITE" id="PS50885">
    <property type="entry name" value="HAMP"/>
    <property type="match status" value="1"/>
</dbReference>
<evidence type="ECO:0000313" key="13">
    <source>
        <dbReference type="EMBL" id="TNM32975.1"/>
    </source>
</evidence>
<dbReference type="AlphaFoldDB" id="A0A5C4VBP8"/>
<evidence type="ECO:0000256" key="6">
    <source>
        <dbReference type="ARBA" id="ARBA00022692"/>
    </source>
</evidence>
<dbReference type="Gene3D" id="3.30.565.10">
    <property type="entry name" value="Histidine kinase-like ATPase, C-terminal domain"/>
    <property type="match status" value="1"/>
</dbReference>
<dbReference type="EMBL" id="VDGT01000003">
    <property type="protein sequence ID" value="TNM32975.1"/>
    <property type="molecule type" value="Genomic_DNA"/>
</dbReference>
<feature type="compositionally biased region" description="Basic and acidic residues" evidence="10">
    <location>
        <begin position="789"/>
        <end position="811"/>
    </location>
</feature>
<feature type="compositionally biased region" description="Basic and acidic residues" evidence="10">
    <location>
        <begin position="822"/>
        <end position="832"/>
    </location>
</feature>
<feature type="compositionally biased region" description="Basic and acidic residues" evidence="10">
    <location>
        <begin position="861"/>
        <end position="873"/>
    </location>
</feature>
<feature type="region of interest" description="Disordered" evidence="10">
    <location>
        <begin position="767"/>
        <end position="931"/>
    </location>
</feature>
<dbReference type="GO" id="GO:0005886">
    <property type="term" value="C:plasma membrane"/>
    <property type="evidence" value="ECO:0007669"/>
    <property type="project" value="TreeGrafter"/>
</dbReference>
<dbReference type="GO" id="GO:0000160">
    <property type="term" value="P:phosphorelay signal transduction system"/>
    <property type="evidence" value="ECO:0007669"/>
    <property type="project" value="UniProtKB-KW"/>
</dbReference>
<gene>
    <name evidence="13" type="ORF">FH715_06670</name>
</gene>
<dbReference type="Pfam" id="PF02518">
    <property type="entry name" value="HATPase_c"/>
    <property type="match status" value="1"/>
</dbReference>
<comment type="caution">
    <text evidence="13">The sequence shown here is derived from an EMBL/GenBank/DDBJ whole genome shotgun (WGS) entry which is preliminary data.</text>
</comment>
<evidence type="ECO:0000256" key="8">
    <source>
        <dbReference type="ARBA" id="ARBA00022989"/>
    </source>
</evidence>
<dbReference type="SMART" id="SM00304">
    <property type="entry name" value="HAMP"/>
    <property type="match status" value="1"/>
</dbReference>
<comment type="subcellular location">
    <subcellularLocation>
        <location evidence="2">Membrane</location>
    </subcellularLocation>
</comment>
<feature type="transmembrane region" description="Helical" evidence="11">
    <location>
        <begin position="43"/>
        <end position="62"/>
    </location>
</feature>
<dbReference type="PANTHER" id="PTHR45436">
    <property type="entry name" value="SENSOR HISTIDINE KINASE YKOH"/>
    <property type="match status" value="1"/>
</dbReference>
<organism evidence="13 14">
    <name type="scientific">Streptomyces sedi</name>
    <dbReference type="NCBI Taxonomy" id="555059"/>
    <lineage>
        <taxon>Bacteria</taxon>
        <taxon>Bacillati</taxon>
        <taxon>Actinomycetota</taxon>
        <taxon>Actinomycetes</taxon>
        <taxon>Kitasatosporales</taxon>
        <taxon>Streptomycetaceae</taxon>
        <taxon>Streptomyces</taxon>
    </lineage>
</organism>
<evidence type="ECO:0000313" key="14">
    <source>
        <dbReference type="Proteomes" id="UP000311713"/>
    </source>
</evidence>
<dbReference type="OrthoDB" id="4652229at2"/>
<keyword evidence="11" id="KW-0472">Membrane</keyword>
<protein>
    <recommendedName>
        <fullName evidence="3">histidine kinase</fullName>
        <ecNumber evidence="3">2.7.13.3</ecNumber>
    </recommendedName>
</protein>
<name>A0A5C4VBP8_9ACTN</name>
<sequence>MRAQVRKTTSRDEGGSAPSTLSAAAGQRSHAARRRSARVRTRLLIALLLTAAAVLLAGAPAVTDRVQGLDESQRLLDDSALGERALSLSHILADERDALVVAAADERADRDVALTDDAEARADRRVAELRDAVDPELGEHLDALPGERERALAGESTPVEIHRAYTPAVEGLDGMLRAVSRSAPSDAVSPTSDALPDLARAVHAASAARGLLLAALVGDGEQGELTGLAQRENVSETAALADFLAIADPEGGDAYRSTVTGGDAEAAEEYLAVLTDAAVLDSEDRALDPAEVDEALMARVGLQRGVLASLVTEHTEAVEALRDDELTSLLVTSGVVAVALLLALAVSVQSARSLTRPLAAVRLGTRRVAADPVHQEPVRYTGRDDEFAEVVASVNALRERAGELQRQAAQAERSSGGLRAERDRLLAEQRELTARMAALHGAVHGMFAHHAQRLLDLVEEQLSVIEGLEEHETDPDQLAVLFSVDHLAARMRRHSENVLLLAGAEPVRLLTAPMPLIDVARAAVSEIERYDLVETVPPPPTRIVAHAARDISHLLAELLDNAAVSAPPGTRVRLAGHWQADELLLTVEDEGRGLTDVRLAELNARLADPVTPPPGADGGNGQHIGMGLYTVARLAARHGLRCRLVARPAGGTTAEVLVPGALVLPAAESTGFPTDSLAGPASGAHPTIPAARTGATPVVVPETDTGAHPTLQPGATASTTGQHPVVGHPEAGYGEQAPYGDRTGYGERAGYGQQPYGDVGFGERAAGDPTATGEWSVGGTPEGYGTDRYAPDRYGTDRYGDDGHGAGHRDATATGGLPVRDATPHAPEHTRAPDSAPVVTGSGLPVRTRVASAGNGAQDTGRNRTVDPDELRRRLGGFQRGAREGHRDAALEVPNELGGEGPAPVGHPDQGPGPAEGPGEGPGRYGEEQPS</sequence>
<dbReference type="SUPFAM" id="SSF55874">
    <property type="entry name" value="ATPase domain of HSP90 chaperone/DNA topoisomerase II/histidine kinase"/>
    <property type="match status" value="1"/>
</dbReference>
<keyword evidence="4" id="KW-0597">Phosphoprotein</keyword>
<feature type="compositionally biased region" description="Polar residues" evidence="10">
    <location>
        <begin position="713"/>
        <end position="722"/>
    </location>
</feature>
<feature type="region of interest" description="Disordered" evidence="10">
    <location>
        <begin position="1"/>
        <end position="34"/>
    </location>
</feature>
<evidence type="ECO:0000259" key="12">
    <source>
        <dbReference type="PROSITE" id="PS50885"/>
    </source>
</evidence>
<feature type="region of interest" description="Disordered" evidence="10">
    <location>
        <begin position="705"/>
        <end position="751"/>
    </location>
</feature>
<dbReference type="InterPro" id="IPR050428">
    <property type="entry name" value="TCS_sensor_his_kinase"/>
</dbReference>
<dbReference type="EC" id="2.7.13.3" evidence="3"/>
<keyword evidence="8 11" id="KW-1133">Transmembrane helix</keyword>
<evidence type="ECO:0000256" key="10">
    <source>
        <dbReference type="SAM" id="MobiDB-lite"/>
    </source>
</evidence>
<feature type="domain" description="HAMP" evidence="12">
    <location>
        <begin position="352"/>
        <end position="406"/>
    </location>
</feature>
<dbReference type="GO" id="GO:0004673">
    <property type="term" value="F:protein histidine kinase activity"/>
    <property type="evidence" value="ECO:0007669"/>
    <property type="project" value="UniProtKB-EC"/>
</dbReference>
<keyword evidence="5" id="KW-0808">Transferase</keyword>
<dbReference type="InterPro" id="IPR003660">
    <property type="entry name" value="HAMP_dom"/>
</dbReference>
<dbReference type="Proteomes" id="UP000311713">
    <property type="component" value="Unassembled WGS sequence"/>
</dbReference>
<reference evidence="13 14" key="1">
    <citation type="submission" date="2019-06" db="EMBL/GenBank/DDBJ databases">
        <title>Draft genome of Streptomyces sedi sp. JCM16909.</title>
        <authorList>
            <person name="Klykleung N."/>
            <person name="Tanasupawat S."/>
            <person name="Kudo T."/>
            <person name="Yuki M."/>
            <person name="Ohkuma M."/>
        </authorList>
    </citation>
    <scope>NUCLEOTIDE SEQUENCE [LARGE SCALE GENOMIC DNA]</scope>
    <source>
        <strain evidence="13 14">JCM 16909</strain>
    </source>
</reference>
<dbReference type="Pfam" id="PF08376">
    <property type="entry name" value="NIT"/>
    <property type="match status" value="1"/>
</dbReference>
<dbReference type="SMART" id="SM00387">
    <property type="entry name" value="HATPase_c"/>
    <property type="match status" value="1"/>
</dbReference>
<evidence type="ECO:0000256" key="2">
    <source>
        <dbReference type="ARBA" id="ARBA00004370"/>
    </source>
</evidence>
<keyword evidence="6 11" id="KW-0812">Transmembrane</keyword>
<dbReference type="InterPro" id="IPR013587">
    <property type="entry name" value="Nitrate/nitrite_sensing"/>
</dbReference>
<accession>A0A5C4VBP8</accession>
<evidence type="ECO:0000256" key="5">
    <source>
        <dbReference type="ARBA" id="ARBA00022679"/>
    </source>
</evidence>